<evidence type="ECO:0000313" key="2">
    <source>
        <dbReference type="Proteomes" id="UP000004995"/>
    </source>
</evidence>
<dbReference type="EMBL" id="AGNK02003652">
    <property type="status" value="NOT_ANNOTATED_CDS"/>
    <property type="molecule type" value="Genomic_DNA"/>
</dbReference>
<organism evidence="1 2">
    <name type="scientific">Setaria italica</name>
    <name type="common">Foxtail millet</name>
    <name type="synonym">Panicum italicum</name>
    <dbReference type="NCBI Taxonomy" id="4555"/>
    <lineage>
        <taxon>Eukaryota</taxon>
        <taxon>Viridiplantae</taxon>
        <taxon>Streptophyta</taxon>
        <taxon>Embryophyta</taxon>
        <taxon>Tracheophyta</taxon>
        <taxon>Spermatophyta</taxon>
        <taxon>Magnoliopsida</taxon>
        <taxon>Liliopsida</taxon>
        <taxon>Poales</taxon>
        <taxon>Poaceae</taxon>
        <taxon>PACMAD clade</taxon>
        <taxon>Panicoideae</taxon>
        <taxon>Panicodae</taxon>
        <taxon>Paniceae</taxon>
        <taxon>Cenchrinae</taxon>
        <taxon>Setaria</taxon>
    </lineage>
</organism>
<sequence>MALCASACGPPLPFPDLFRGSLGAGGRAARAPHSVCGEAIRLRTNAGFGAIAVERECRARRAGRCFTFARSRRLLLCLAYCGRP</sequence>
<dbReference type="AlphaFoldDB" id="K3YNS5"/>
<reference evidence="1" key="2">
    <citation type="submission" date="2018-08" db="UniProtKB">
        <authorList>
            <consortium name="EnsemblPlants"/>
        </authorList>
    </citation>
    <scope>IDENTIFICATION</scope>
    <source>
        <strain evidence="1">Yugu1</strain>
    </source>
</reference>
<accession>K3YNS5</accession>
<dbReference type="Proteomes" id="UP000004995">
    <property type="component" value="Unassembled WGS sequence"/>
</dbReference>
<dbReference type="Gramene" id="KQL01205">
    <property type="protein sequence ID" value="KQL01205"/>
    <property type="gene ID" value="SETIT_015917mg"/>
</dbReference>
<dbReference type="EnsemblPlants" id="KQL01204">
    <property type="protein sequence ID" value="KQL01204"/>
    <property type="gene ID" value="SETIT_015917mg"/>
</dbReference>
<dbReference type="HOGENOM" id="CLU_2531766_0_0_1"/>
<protein>
    <submittedName>
        <fullName evidence="1">Uncharacterized protein</fullName>
    </submittedName>
</protein>
<keyword evidence="2" id="KW-1185">Reference proteome</keyword>
<dbReference type="EnsemblPlants" id="KQL01205">
    <property type="protein sequence ID" value="KQL01205"/>
    <property type="gene ID" value="SETIT_015917mg"/>
</dbReference>
<dbReference type="Gramene" id="KQL01204">
    <property type="protein sequence ID" value="KQL01204"/>
    <property type="gene ID" value="SETIT_015917mg"/>
</dbReference>
<evidence type="ECO:0000313" key="1">
    <source>
        <dbReference type="EnsemblPlants" id="KQL01205"/>
    </source>
</evidence>
<name>K3YNS5_SETIT</name>
<proteinExistence type="predicted"/>
<reference evidence="2" key="1">
    <citation type="journal article" date="2012" name="Nat. Biotechnol.">
        <title>Reference genome sequence of the model plant Setaria.</title>
        <authorList>
            <person name="Bennetzen J.L."/>
            <person name="Schmutz J."/>
            <person name="Wang H."/>
            <person name="Percifield R."/>
            <person name="Hawkins J."/>
            <person name="Pontaroli A.C."/>
            <person name="Estep M."/>
            <person name="Feng L."/>
            <person name="Vaughn J.N."/>
            <person name="Grimwood J."/>
            <person name="Jenkins J."/>
            <person name="Barry K."/>
            <person name="Lindquist E."/>
            <person name="Hellsten U."/>
            <person name="Deshpande S."/>
            <person name="Wang X."/>
            <person name="Wu X."/>
            <person name="Mitros T."/>
            <person name="Triplett J."/>
            <person name="Yang X."/>
            <person name="Ye C.Y."/>
            <person name="Mauro-Herrera M."/>
            <person name="Wang L."/>
            <person name="Li P."/>
            <person name="Sharma M."/>
            <person name="Sharma R."/>
            <person name="Ronald P.C."/>
            <person name="Panaud O."/>
            <person name="Kellogg E.A."/>
            <person name="Brutnell T.P."/>
            <person name="Doust A.N."/>
            <person name="Tuskan G.A."/>
            <person name="Rokhsar D."/>
            <person name="Devos K.M."/>
        </authorList>
    </citation>
    <scope>NUCLEOTIDE SEQUENCE [LARGE SCALE GENOMIC DNA]</scope>
    <source>
        <strain evidence="2">cv. Yugu1</strain>
    </source>
</reference>